<evidence type="ECO:0000313" key="2">
    <source>
        <dbReference type="Proteomes" id="UP000249873"/>
    </source>
</evidence>
<organism evidence="1 2">
    <name type="scientific">Arcticibacterium luteifluviistationis</name>
    <dbReference type="NCBI Taxonomy" id="1784714"/>
    <lineage>
        <taxon>Bacteria</taxon>
        <taxon>Pseudomonadati</taxon>
        <taxon>Bacteroidota</taxon>
        <taxon>Cytophagia</taxon>
        <taxon>Cytophagales</taxon>
        <taxon>Leadbetterellaceae</taxon>
        <taxon>Arcticibacterium</taxon>
    </lineage>
</organism>
<accession>A0A2Z4G6J2</accession>
<dbReference type="AlphaFoldDB" id="A0A2Z4G6J2"/>
<dbReference type="OrthoDB" id="1493636at2"/>
<protein>
    <submittedName>
        <fullName evidence="1">Uncharacterized protein</fullName>
    </submittedName>
</protein>
<gene>
    <name evidence="1" type="ORF">DJ013_00640</name>
</gene>
<evidence type="ECO:0000313" key="1">
    <source>
        <dbReference type="EMBL" id="AWV96777.1"/>
    </source>
</evidence>
<dbReference type="KEGG" id="als:DJ013_00640"/>
<dbReference type="EMBL" id="CP029480">
    <property type="protein sequence ID" value="AWV96777.1"/>
    <property type="molecule type" value="Genomic_DNA"/>
</dbReference>
<dbReference type="Proteomes" id="UP000249873">
    <property type="component" value="Chromosome"/>
</dbReference>
<sequence length="74" mass="8550">MKEDSLNNPETNRKTEGIYPKWKLISTHIGRRSLATNLYGKYATPLIVAMTGHAREVTFLQYIVTMHLLLLNFE</sequence>
<keyword evidence="2" id="KW-1185">Reference proteome</keyword>
<name>A0A2Z4G6J2_9BACT</name>
<reference evidence="1 2" key="1">
    <citation type="submission" date="2018-05" db="EMBL/GenBank/DDBJ databases">
        <title>Complete genome sequence of Arcticibacterium luteifluviistationis SM1504T, a cytophagaceae bacterium isolated from Arctic surface seawater.</title>
        <authorList>
            <person name="Li Y."/>
            <person name="Qin Q.-L."/>
        </authorList>
    </citation>
    <scope>NUCLEOTIDE SEQUENCE [LARGE SCALE GENOMIC DNA]</scope>
    <source>
        <strain evidence="1 2">SM1504</strain>
    </source>
</reference>
<proteinExistence type="predicted"/>